<keyword evidence="1" id="KW-0732">Signal</keyword>
<dbReference type="EMBL" id="BAAADD010000003">
    <property type="protein sequence ID" value="GAA0565121.1"/>
    <property type="molecule type" value="Genomic_DNA"/>
</dbReference>
<evidence type="ECO:0000313" key="3">
    <source>
        <dbReference type="Proteomes" id="UP001499951"/>
    </source>
</evidence>
<reference evidence="3" key="1">
    <citation type="journal article" date="2019" name="Int. J. Syst. Evol. Microbiol.">
        <title>The Global Catalogue of Microorganisms (GCM) 10K type strain sequencing project: providing services to taxonomists for standard genome sequencing and annotation.</title>
        <authorList>
            <consortium name="The Broad Institute Genomics Platform"/>
            <consortium name="The Broad Institute Genome Sequencing Center for Infectious Disease"/>
            <person name="Wu L."/>
            <person name="Ma J."/>
        </authorList>
    </citation>
    <scope>NUCLEOTIDE SEQUENCE [LARGE SCALE GENOMIC DNA]</scope>
    <source>
        <strain evidence="3">JCM 15089</strain>
    </source>
</reference>
<feature type="signal peptide" evidence="1">
    <location>
        <begin position="1"/>
        <end position="20"/>
    </location>
</feature>
<dbReference type="RefSeq" id="WP_166933610.1">
    <property type="nucleotide sequence ID" value="NZ_BAAADD010000003.1"/>
</dbReference>
<accession>A0ABP3PCX5</accession>
<organism evidence="2 3">
    <name type="scientific">Rhizomicrobium electricum</name>
    <dbReference type="NCBI Taxonomy" id="480070"/>
    <lineage>
        <taxon>Bacteria</taxon>
        <taxon>Pseudomonadati</taxon>
        <taxon>Pseudomonadota</taxon>
        <taxon>Alphaproteobacteria</taxon>
        <taxon>Micropepsales</taxon>
        <taxon>Micropepsaceae</taxon>
        <taxon>Rhizomicrobium</taxon>
    </lineage>
</organism>
<dbReference type="Proteomes" id="UP001499951">
    <property type="component" value="Unassembled WGS sequence"/>
</dbReference>
<evidence type="ECO:0000313" key="2">
    <source>
        <dbReference type="EMBL" id="GAA0565121.1"/>
    </source>
</evidence>
<keyword evidence="3" id="KW-1185">Reference proteome</keyword>
<name>A0ABP3PCX5_9PROT</name>
<feature type="chain" id="PRO_5045864693" evidence="1">
    <location>
        <begin position="21"/>
        <end position="136"/>
    </location>
</feature>
<evidence type="ECO:0000256" key="1">
    <source>
        <dbReference type="SAM" id="SignalP"/>
    </source>
</evidence>
<comment type="caution">
    <text evidence="2">The sequence shown here is derived from an EMBL/GenBank/DDBJ whole genome shotgun (WGS) entry which is preliminary data.</text>
</comment>
<gene>
    <name evidence="2" type="ORF">GCM10008942_11840</name>
</gene>
<sequence>MLKSVCLVGAVLMFASPALAETCGSAPIAPAIPGASAVAGKPGEEATKIKHDAFVQVKDYQGRLKPFRECLIKQTSDVKAEAENGKDDSAKKAAQAKMADLQKAYDKTVDDETKTVQEYVALQTAVCKIIDCTPKK</sequence>
<protein>
    <submittedName>
        <fullName evidence="2">Uncharacterized protein</fullName>
    </submittedName>
</protein>
<proteinExistence type="predicted"/>